<reference evidence="3" key="1">
    <citation type="submission" date="2025-08" db="UniProtKB">
        <authorList>
            <consortium name="RefSeq"/>
        </authorList>
    </citation>
    <scope>IDENTIFICATION</scope>
    <source>
        <strain evidence="3">OHB3-1</strain>
    </source>
</reference>
<organism evidence="2 3">
    <name type="scientific">Momordica charantia</name>
    <name type="common">Bitter gourd</name>
    <name type="synonym">Balsam pear</name>
    <dbReference type="NCBI Taxonomy" id="3673"/>
    <lineage>
        <taxon>Eukaryota</taxon>
        <taxon>Viridiplantae</taxon>
        <taxon>Streptophyta</taxon>
        <taxon>Embryophyta</taxon>
        <taxon>Tracheophyta</taxon>
        <taxon>Spermatophyta</taxon>
        <taxon>Magnoliopsida</taxon>
        <taxon>eudicotyledons</taxon>
        <taxon>Gunneridae</taxon>
        <taxon>Pentapetalae</taxon>
        <taxon>rosids</taxon>
        <taxon>fabids</taxon>
        <taxon>Cucurbitales</taxon>
        <taxon>Cucurbitaceae</taxon>
        <taxon>Momordiceae</taxon>
        <taxon>Momordica</taxon>
    </lineage>
</organism>
<gene>
    <name evidence="3" type="primary">LOC111007369</name>
</gene>
<feature type="compositionally biased region" description="Low complexity" evidence="1">
    <location>
        <begin position="45"/>
        <end position="54"/>
    </location>
</feature>
<evidence type="ECO:0000313" key="2">
    <source>
        <dbReference type="Proteomes" id="UP000504603"/>
    </source>
</evidence>
<proteinExistence type="predicted"/>
<feature type="region of interest" description="Disordered" evidence="1">
    <location>
        <begin position="38"/>
        <end position="91"/>
    </location>
</feature>
<dbReference type="Proteomes" id="UP000504603">
    <property type="component" value="Unplaced"/>
</dbReference>
<dbReference type="PANTHER" id="PTHR33237:SF46">
    <property type="entry name" value="OS01G0606100 PROTEIN"/>
    <property type="match status" value="1"/>
</dbReference>
<dbReference type="RefSeq" id="XP_022135410.1">
    <property type="nucleotide sequence ID" value="XM_022279718.1"/>
</dbReference>
<dbReference type="OrthoDB" id="755532at2759"/>
<keyword evidence="2" id="KW-1185">Reference proteome</keyword>
<evidence type="ECO:0000256" key="1">
    <source>
        <dbReference type="SAM" id="MobiDB-lite"/>
    </source>
</evidence>
<sequence>MGFSTAERVPTADSGAAAKSPSTGLLASITALAARLSRKLRTKQASPSPRSPLARPKHMLKTISQSAITLVHKKKSKPQKDHDEEEEEWGHGGVWQRAILMGDKCQPLDFSGAIYYDNYGNKMDQLPPRSPRASPLPAYLLAKTAT</sequence>
<dbReference type="KEGG" id="mcha:111007369"/>
<dbReference type="GeneID" id="111007369"/>
<dbReference type="AlphaFoldDB" id="A0A6J1C108"/>
<protein>
    <submittedName>
        <fullName evidence="3">Uncharacterized protein LOC111007369</fullName>
    </submittedName>
</protein>
<name>A0A6J1C108_MOMCH</name>
<feature type="region of interest" description="Disordered" evidence="1">
    <location>
        <begin position="1"/>
        <end position="22"/>
    </location>
</feature>
<dbReference type="PANTHER" id="PTHR33237">
    <property type="entry name" value="F2P16.13 PROTEIN-RELATED"/>
    <property type="match status" value="1"/>
</dbReference>
<evidence type="ECO:0000313" key="3">
    <source>
        <dbReference type="RefSeq" id="XP_022135410.1"/>
    </source>
</evidence>
<accession>A0A6J1C108</accession>